<keyword evidence="2" id="KW-1185">Reference proteome</keyword>
<comment type="caution">
    <text evidence="1">The sequence shown here is derived from an EMBL/GenBank/DDBJ whole genome shotgun (WGS) entry which is preliminary data.</text>
</comment>
<proteinExistence type="predicted"/>
<dbReference type="PANTHER" id="PTHR31569">
    <property type="entry name" value="SWIM-TYPE DOMAIN-CONTAINING PROTEIN"/>
    <property type="match status" value="1"/>
</dbReference>
<dbReference type="EMBL" id="JBIMZQ010000027">
    <property type="protein sequence ID" value="KAL3663611.1"/>
    <property type="molecule type" value="Genomic_DNA"/>
</dbReference>
<name>A0ABD3FD28_9STRA</name>
<evidence type="ECO:0000313" key="1">
    <source>
        <dbReference type="EMBL" id="KAL3663611.1"/>
    </source>
</evidence>
<dbReference type="InterPro" id="IPR052579">
    <property type="entry name" value="Zinc_finger_SWIM"/>
</dbReference>
<dbReference type="Proteomes" id="UP001632037">
    <property type="component" value="Unassembled WGS sequence"/>
</dbReference>
<evidence type="ECO:0008006" key="3">
    <source>
        <dbReference type="Google" id="ProtNLM"/>
    </source>
</evidence>
<dbReference type="PANTHER" id="PTHR31569:SF4">
    <property type="entry name" value="SWIM-TYPE DOMAIN-CONTAINING PROTEIN"/>
    <property type="match status" value="1"/>
</dbReference>
<dbReference type="AlphaFoldDB" id="A0ABD3FD28"/>
<sequence length="163" mass="18440">MQNQTPTSVVYVVPVFGQVAEATSGRAKEMSLIPADWKNYSKTLVCMHGQPDRKRGRGMRQHKRLQVTATGGHNHDVNAYIWNSYAENRVVKDQALKRDVAVLHKDGATAKGILSYLREQTGKRTNLKDVHNMVQSVKLQQKGGLNYAQRALAVLNEFWRYFG</sequence>
<accession>A0ABD3FD28</accession>
<organism evidence="1 2">
    <name type="scientific">Phytophthora oleae</name>
    <dbReference type="NCBI Taxonomy" id="2107226"/>
    <lineage>
        <taxon>Eukaryota</taxon>
        <taxon>Sar</taxon>
        <taxon>Stramenopiles</taxon>
        <taxon>Oomycota</taxon>
        <taxon>Peronosporomycetes</taxon>
        <taxon>Peronosporales</taxon>
        <taxon>Peronosporaceae</taxon>
        <taxon>Phytophthora</taxon>
    </lineage>
</organism>
<gene>
    <name evidence="1" type="ORF">V7S43_011497</name>
</gene>
<reference evidence="1 2" key="1">
    <citation type="submission" date="2024-09" db="EMBL/GenBank/DDBJ databases">
        <title>Genome sequencing and assembly of Phytophthora oleae, isolate VK10A, causative agent of rot of olive drupes.</title>
        <authorList>
            <person name="Conti Taguali S."/>
            <person name="Riolo M."/>
            <person name="La Spada F."/>
            <person name="Cacciola S.O."/>
            <person name="Dionisio G."/>
        </authorList>
    </citation>
    <scope>NUCLEOTIDE SEQUENCE [LARGE SCALE GENOMIC DNA]</scope>
    <source>
        <strain evidence="1 2">VK10A</strain>
    </source>
</reference>
<protein>
    <recommendedName>
        <fullName evidence="3">RxLR effector protein</fullName>
    </recommendedName>
</protein>
<evidence type="ECO:0000313" key="2">
    <source>
        <dbReference type="Proteomes" id="UP001632037"/>
    </source>
</evidence>